<dbReference type="STRING" id="573508.A0A1E3B2A3"/>
<keyword evidence="1" id="KW-0862">Zinc</keyword>
<feature type="compositionally biased region" description="Low complexity" evidence="2">
    <location>
        <begin position="129"/>
        <end position="139"/>
    </location>
</feature>
<evidence type="ECO:0000256" key="2">
    <source>
        <dbReference type="SAM" id="MobiDB-lite"/>
    </source>
</evidence>
<name>A0A1E3B2A3_ASPCR</name>
<reference evidence="4 5" key="1">
    <citation type="journal article" date="2016" name="BMC Genomics">
        <title>Comparative genomic and transcriptomic analyses of the Fuzhuan brick tea-fermentation fungus Aspergillus cristatus.</title>
        <authorList>
            <person name="Ge Y."/>
            <person name="Wang Y."/>
            <person name="Liu Y."/>
            <person name="Tan Y."/>
            <person name="Ren X."/>
            <person name="Zhang X."/>
            <person name="Hyde K.D."/>
            <person name="Liu Y."/>
            <person name="Liu Z."/>
        </authorList>
    </citation>
    <scope>NUCLEOTIDE SEQUENCE [LARGE SCALE GENOMIC DNA]</scope>
    <source>
        <strain evidence="4 5">GZAAS20.1005</strain>
    </source>
</reference>
<keyword evidence="5" id="KW-1185">Reference proteome</keyword>
<dbReference type="Pfam" id="PF00098">
    <property type="entry name" value="zf-CCHC"/>
    <property type="match status" value="1"/>
</dbReference>
<protein>
    <recommendedName>
        <fullName evidence="3">CCHC-type domain-containing protein</fullName>
    </recommendedName>
</protein>
<evidence type="ECO:0000313" key="5">
    <source>
        <dbReference type="Proteomes" id="UP000094569"/>
    </source>
</evidence>
<dbReference type="EMBL" id="JXNT01000020">
    <property type="protein sequence ID" value="ODM14961.1"/>
    <property type="molecule type" value="Genomic_DNA"/>
</dbReference>
<dbReference type="InterPro" id="IPR036875">
    <property type="entry name" value="Znf_CCHC_sf"/>
</dbReference>
<dbReference type="PROSITE" id="PS50158">
    <property type="entry name" value="ZF_CCHC"/>
    <property type="match status" value="1"/>
</dbReference>
<dbReference type="InterPro" id="IPR001878">
    <property type="entry name" value="Znf_CCHC"/>
</dbReference>
<keyword evidence="1" id="KW-0479">Metal-binding</keyword>
<feature type="region of interest" description="Disordered" evidence="2">
    <location>
        <begin position="109"/>
        <end position="148"/>
    </location>
</feature>
<gene>
    <name evidence="4" type="ORF">SI65_09713</name>
</gene>
<dbReference type="GO" id="GO:0008270">
    <property type="term" value="F:zinc ion binding"/>
    <property type="evidence" value="ECO:0007669"/>
    <property type="project" value="UniProtKB-KW"/>
</dbReference>
<dbReference type="AlphaFoldDB" id="A0A1E3B2A3"/>
<dbReference type="SUPFAM" id="SSF57756">
    <property type="entry name" value="Retrovirus zinc finger-like domains"/>
    <property type="match status" value="1"/>
</dbReference>
<dbReference type="SMART" id="SM00343">
    <property type="entry name" value="ZnF_C2HC"/>
    <property type="match status" value="1"/>
</dbReference>
<dbReference type="Proteomes" id="UP000094569">
    <property type="component" value="Unassembled WGS sequence"/>
</dbReference>
<feature type="compositionally biased region" description="Basic and acidic residues" evidence="2">
    <location>
        <begin position="176"/>
        <end position="196"/>
    </location>
</feature>
<dbReference type="GO" id="GO:0003676">
    <property type="term" value="F:nucleic acid binding"/>
    <property type="evidence" value="ECO:0007669"/>
    <property type="project" value="InterPro"/>
</dbReference>
<evidence type="ECO:0000313" key="4">
    <source>
        <dbReference type="EMBL" id="ODM14961.1"/>
    </source>
</evidence>
<dbReference type="Gene3D" id="4.10.60.10">
    <property type="entry name" value="Zinc finger, CCHC-type"/>
    <property type="match status" value="1"/>
</dbReference>
<comment type="caution">
    <text evidence="4">The sequence shown here is derived from an EMBL/GenBank/DDBJ whole genome shotgun (WGS) entry which is preliminary data.</text>
</comment>
<evidence type="ECO:0000259" key="3">
    <source>
        <dbReference type="PROSITE" id="PS50158"/>
    </source>
</evidence>
<keyword evidence="1" id="KW-0863">Zinc-finger</keyword>
<feature type="domain" description="CCHC-type" evidence="3">
    <location>
        <begin position="154"/>
        <end position="169"/>
    </location>
</feature>
<evidence type="ECO:0000256" key="1">
    <source>
        <dbReference type="PROSITE-ProRule" id="PRU00047"/>
    </source>
</evidence>
<proteinExistence type="predicted"/>
<organism evidence="4 5">
    <name type="scientific">Aspergillus cristatus</name>
    <name type="common">Chinese Fuzhuan brick tea-fermentation fungus</name>
    <name type="synonym">Eurotium cristatum</name>
    <dbReference type="NCBI Taxonomy" id="573508"/>
    <lineage>
        <taxon>Eukaryota</taxon>
        <taxon>Fungi</taxon>
        <taxon>Dikarya</taxon>
        <taxon>Ascomycota</taxon>
        <taxon>Pezizomycotina</taxon>
        <taxon>Eurotiomycetes</taxon>
        <taxon>Eurotiomycetidae</taxon>
        <taxon>Eurotiales</taxon>
        <taxon>Aspergillaceae</taxon>
        <taxon>Aspergillus</taxon>
        <taxon>Aspergillus subgen. Aspergillus</taxon>
    </lineage>
</organism>
<accession>A0A1E3B2A3</accession>
<dbReference type="OrthoDB" id="4509994at2759"/>
<sequence>MLDHLKTIYDDPNHVTTAKHQFRQLHMKVNDKFHEFLSEFLYLAAEAGVAEDDWKDELYTKLTTRLQELCISDRIKDGTFQEFSSAVSQTASFLEVINHRTQKNRTFTSSKAMKGTGRPGTTVKKEPTPSRSTSPTSAPHARNASRDQLMKEGRCFHCQGHGHLARDCPARSPTSELKELEQKAPEDEVTEDVGKF</sequence>
<feature type="region of interest" description="Disordered" evidence="2">
    <location>
        <begin position="162"/>
        <end position="196"/>
    </location>
</feature>
<dbReference type="VEuPathDB" id="FungiDB:SI65_09713"/>